<dbReference type="Pfam" id="PF00583">
    <property type="entry name" value="Acetyltransf_1"/>
    <property type="match status" value="1"/>
</dbReference>
<accession>A0A0G4K5H5</accession>
<protein>
    <submittedName>
        <fullName evidence="2">Acetyltransferase</fullName>
    </submittedName>
</protein>
<dbReference type="Gene3D" id="3.40.630.30">
    <property type="match status" value="1"/>
</dbReference>
<feature type="domain" description="N-acetyltransferase" evidence="1">
    <location>
        <begin position="1"/>
        <end position="140"/>
    </location>
</feature>
<name>A0A0G4K5H5_9SPIR</name>
<evidence type="ECO:0000313" key="2">
    <source>
        <dbReference type="EMBL" id="CRF32451.1"/>
    </source>
</evidence>
<keyword evidence="2" id="KW-0808">Transferase</keyword>
<keyword evidence="3" id="KW-1185">Reference proteome</keyword>
<dbReference type="Proteomes" id="UP000043763">
    <property type="component" value="Unassembled WGS sequence"/>
</dbReference>
<dbReference type="InterPro" id="IPR016181">
    <property type="entry name" value="Acyl_CoA_acyltransferase"/>
</dbReference>
<dbReference type="GO" id="GO:0016747">
    <property type="term" value="F:acyltransferase activity, transferring groups other than amino-acyl groups"/>
    <property type="evidence" value="ECO:0007669"/>
    <property type="project" value="InterPro"/>
</dbReference>
<evidence type="ECO:0000313" key="3">
    <source>
        <dbReference type="Proteomes" id="UP000043763"/>
    </source>
</evidence>
<dbReference type="AlphaFoldDB" id="A0A0G4K5H5"/>
<gene>
    <name evidence="2" type="ORF">BRSU_0806</name>
</gene>
<dbReference type="EMBL" id="CVLB01000001">
    <property type="protein sequence ID" value="CRF32451.1"/>
    <property type="molecule type" value="Genomic_DNA"/>
</dbReference>
<sequence length="175" mass="21147">MEIELIESIDSSNYNEEIIKDSFNIRENWSLKESLNNNKKKIKQNLYDIKKDNIHIGVCLSWLLEEFLYIEYFAIERKYRCMGYGSAALKKLMKMHDNIIVEVVPEDTNDLAYRRVNWYRSLGFYLYNDTYPYPYFLDNGEVTFIDFRLMSSNELTSYEYKKIVNLLHKNIYNLY</sequence>
<dbReference type="RefSeq" id="WP_048593902.1">
    <property type="nucleotide sequence ID" value="NZ_CVLB01000001.1"/>
</dbReference>
<dbReference type="PROSITE" id="PS51186">
    <property type="entry name" value="GNAT"/>
    <property type="match status" value="1"/>
</dbReference>
<dbReference type="CDD" id="cd04301">
    <property type="entry name" value="NAT_SF"/>
    <property type="match status" value="1"/>
</dbReference>
<evidence type="ECO:0000259" key="1">
    <source>
        <dbReference type="PROSITE" id="PS51186"/>
    </source>
</evidence>
<reference evidence="3" key="1">
    <citation type="submission" date="2015-04" db="EMBL/GenBank/DDBJ databases">
        <authorList>
            <person name="Mushtaq Mamoona"/>
        </authorList>
    </citation>
    <scope>NUCLEOTIDE SEQUENCE [LARGE SCALE GENOMIC DNA]</scope>
    <source>
        <strain evidence="3">AN4859/03</strain>
    </source>
</reference>
<dbReference type="OrthoDB" id="9127144at2"/>
<dbReference type="SUPFAM" id="SSF55729">
    <property type="entry name" value="Acyl-CoA N-acyltransferases (Nat)"/>
    <property type="match status" value="1"/>
</dbReference>
<organism evidence="2 3">
    <name type="scientific">Brachyspira suanatina</name>
    <dbReference type="NCBI Taxonomy" id="381802"/>
    <lineage>
        <taxon>Bacteria</taxon>
        <taxon>Pseudomonadati</taxon>
        <taxon>Spirochaetota</taxon>
        <taxon>Spirochaetia</taxon>
        <taxon>Brachyspirales</taxon>
        <taxon>Brachyspiraceae</taxon>
        <taxon>Brachyspira</taxon>
    </lineage>
</organism>
<dbReference type="InterPro" id="IPR000182">
    <property type="entry name" value="GNAT_dom"/>
</dbReference>
<proteinExistence type="predicted"/>